<gene>
    <name evidence="2" type="ORF">N7541_000254</name>
</gene>
<sequence>MASFDDTYSFDASSALEENSWMANLYHGFSTSDGPLFRSPQSPMALSDNMCLTSTDTDNSDTSHNVTHSLPVCGAEAPPMSFVTLGEVLSITASPASADPCRYQSVRVTNDDIGVKNRPRAYEHSRPSKQKEKQK</sequence>
<dbReference type="EMBL" id="JAPZBR010000001">
    <property type="protein sequence ID" value="KAJ5366313.1"/>
    <property type="molecule type" value="Genomic_DNA"/>
</dbReference>
<proteinExistence type="predicted"/>
<comment type="caution">
    <text evidence="2">The sequence shown here is derived from an EMBL/GenBank/DDBJ whole genome shotgun (WGS) entry which is preliminary data.</text>
</comment>
<reference evidence="2" key="1">
    <citation type="submission" date="2022-12" db="EMBL/GenBank/DDBJ databases">
        <authorList>
            <person name="Petersen C."/>
        </authorList>
    </citation>
    <scope>NUCLEOTIDE SEQUENCE</scope>
    <source>
        <strain evidence="2">IBT 35675</strain>
    </source>
</reference>
<evidence type="ECO:0000313" key="2">
    <source>
        <dbReference type="EMBL" id="KAJ5366313.1"/>
    </source>
</evidence>
<reference evidence="2" key="2">
    <citation type="journal article" date="2023" name="IMA Fungus">
        <title>Comparative genomic study of the Penicillium genus elucidates a diverse pangenome and 15 lateral gene transfer events.</title>
        <authorList>
            <person name="Petersen C."/>
            <person name="Sorensen T."/>
            <person name="Nielsen M.R."/>
            <person name="Sondergaard T.E."/>
            <person name="Sorensen J.L."/>
            <person name="Fitzpatrick D.A."/>
            <person name="Frisvad J.C."/>
            <person name="Nielsen K.L."/>
        </authorList>
    </citation>
    <scope>NUCLEOTIDE SEQUENCE</scope>
    <source>
        <strain evidence="2">IBT 35675</strain>
    </source>
</reference>
<dbReference type="Proteomes" id="UP001148299">
    <property type="component" value="Unassembled WGS sequence"/>
</dbReference>
<evidence type="ECO:0000313" key="3">
    <source>
        <dbReference type="Proteomes" id="UP001148299"/>
    </source>
</evidence>
<dbReference type="AlphaFoldDB" id="A0A9W9RYN8"/>
<organism evidence="2 3">
    <name type="scientific">Penicillium brevicompactum</name>
    <dbReference type="NCBI Taxonomy" id="5074"/>
    <lineage>
        <taxon>Eukaryota</taxon>
        <taxon>Fungi</taxon>
        <taxon>Dikarya</taxon>
        <taxon>Ascomycota</taxon>
        <taxon>Pezizomycotina</taxon>
        <taxon>Eurotiomycetes</taxon>
        <taxon>Eurotiomycetidae</taxon>
        <taxon>Eurotiales</taxon>
        <taxon>Aspergillaceae</taxon>
        <taxon>Penicillium</taxon>
    </lineage>
</organism>
<keyword evidence="3" id="KW-1185">Reference proteome</keyword>
<evidence type="ECO:0000256" key="1">
    <source>
        <dbReference type="SAM" id="MobiDB-lite"/>
    </source>
</evidence>
<protein>
    <submittedName>
        <fullName evidence="2">Uncharacterized protein</fullName>
    </submittedName>
</protein>
<name>A0A9W9RYN8_PENBR</name>
<accession>A0A9W9RYN8</accession>
<feature type="region of interest" description="Disordered" evidence="1">
    <location>
        <begin position="110"/>
        <end position="135"/>
    </location>
</feature>